<comment type="catalytic activity">
    <reaction evidence="6">
        <text>an N-acyl-L-alpha-aminoacyl-tRNA + H2O = an N-acyl-L-amino acid + a tRNA + H(+)</text>
        <dbReference type="Rhea" id="RHEA:54448"/>
        <dbReference type="Rhea" id="RHEA-COMP:10123"/>
        <dbReference type="Rhea" id="RHEA-COMP:13883"/>
        <dbReference type="ChEBI" id="CHEBI:15377"/>
        <dbReference type="ChEBI" id="CHEBI:15378"/>
        <dbReference type="ChEBI" id="CHEBI:59874"/>
        <dbReference type="ChEBI" id="CHEBI:78442"/>
        <dbReference type="ChEBI" id="CHEBI:138191"/>
        <dbReference type="EC" id="3.1.1.29"/>
    </reaction>
</comment>
<dbReference type="InterPro" id="IPR018171">
    <property type="entry name" value="Pept_tRNA_hydro_CS"/>
</dbReference>
<dbReference type="FunFam" id="3.40.50.1470:FF:000001">
    <property type="entry name" value="Peptidyl-tRNA hydrolase"/>
    <property type="match status" value="1"/>
</dbReference>
<evidence type="ECO:0000256" key="6">
    <source>
        <dbReference type="RuleBase" id="RU000673"/>
    </source>
</evidence>
<dbReference type="EC" id="3.1.1.29" evidence="1 6"/>
<dbReference type="NCBIfam" id="TIGR00447">
    <property type="entry name" value="pth"/>
    <property type="match status" value="1"/>
</dbReference>
<keyword evidence="3 6" id="KW-0378">Hydrolase</keyword>
<proteinExistence type="inferred from homology"/>
<dbReference type="InterPro" id="IPR001328">
    <property type="entry name" value="Pept_tRNA_hydro"/>
</dbReference>
<dbReference type="Gene3D" id="3.40.50.1470">
    <property type="entry name" value="Peptidyl-tRNA hydrolase"/>
    <property type="match status" value="1"/>
</dbReference>
<dbReference type="EMBL" id="HBHW01045792">
    <property type="protein sequence ID" value="CAE0067431.1"/>
    <property type="molecule type" value="Transcribed_RNA"/>
</dbReference>
<name>A0A7S3ACE0_9RHOD</name>
<reference evidence="8" key="1">
    <citation type="submission" date="2021-01" db="EMBL/GenBank/DDBJ databases">
        <authorList>
            <person name="Corre E."/>
            <person name="Pelletier E."/>
            <person name="Niang G."/>
            <person name="Scheremetjew M."/>
            <person name="Finn R."/>
            <person name="Kale V."/>
            <person name="Holt S."/>
            <person name="Cochrane G."/>
            <person name="Meng A."/>
            <person name="Brown T."/>
            <person name="Cohen L."/>
        </authorList>
    </citation>
    <scope>NUCLEOTIDE SEQUENCE</scope>
    <source>
        <strain evidence="8">CCMP 769</strain>
    </source>
</reference>
<dbReference type="PANTHER" id="PTHR17224">
    <property type="entry name" value="PEPTIDYL-TRNA HYDROLASE"/>
    <property type="match status" value="1"/>
</dbReference>
<gene>
    <name evidence="8" type="ORF">RMAR00112_LOCUS35510</name>
</gene>
<dbReference type="GO" id="GO:0004045">
    <property type="term" value="F:peptidyl-tRNA hydrolase activity"/>
    <property type="evidence" value="ECO:0007669"/>
    <property type="project" value="UniProtKB-EC"/>
</dbReference>
<evidence type="ECO:0000256" key="1">
    <source>
        <dbReference type="ARBA" id="ARBA00013260"/>
    </source>
</evidence>
<keyword evidence="2" id="KW-0820">tRNA-binding</keyword>
<evidence type="ECO:0000256" key="5">
    <source>
        <dbReference type="ARBA" id="ARBA00038063"/>
    </source>
</evidence>
<dbReference type="Pfam" id="PF01195">
    <property type="entry name" value="Pept_tRNA_hydro"/>
    <property type="match status" value="1"/>
</dbReference>
<evidence type="ECO:0000256" key="7">
    <source>
        <dbReference type="RuleBase" id="RU004320"/>
    </source>
</evidence>
<dbReference type="InterPro" id="IPR036416">
    <property type="entry name" value="Pept_tRNA_hydro_sf"/>
</dbReference>
<protein>
    <recommendedName>
        <fullName evidence="1 6">Peptidyl-tRNA hydrolase</fullName>
        <ecNumber evidence="1 6">3.1.1.29</ecNumber>
    </recommendedName>
</protein>
<evidence type="ECO:0000256" key="3">
    <source>
        <dbReference type="ARBA" id="ARBA00022801"/>
    </source>
</evidence>
<comment type="similarity">
    <text evidence="5 7">Belongs to the PTH family.</text>
</comment>
<sequence length="225" mass="25020">MSCFVQHAANWRPYGGSSVARKCRFFASVGSRGSRLAVIGLGNPGNEFRSTRHNVGFDIIEAFAQRHGGNMKMAQKYLAEMCEIKLENKTVMLVKPMTFMNLSGTSVRKIVDFYKLPHDAILIVADDIYLELGRVRLRAKGSSGGHNGLKHIEKSLGTQIYPRLKVGVGGPNKADLKDYVLGKFKRSEVDAVDDMLWTCVELIDEWVKNADLSKVVNNVINNTKS</sequence>
<evidence type="ECO:0000313" key="8">
    <source>
        <dbReference type="EMBL" id="CAE0067431.1"/>
    </source>
</evidence>
<dbReference type="PANTHER" id="PTHR17224:SF1">
    <property type="entry name" value="PEPTIDYL-TRNA HYDROLASE"/>
    <property type="match status" value="1"/>
</dbReference>
<evidence type="ECO:0000256" key="4">
    <source>
        <dbReference type="ARBA" id="ARBA00022884"/>
    </source>
</evidence>
<dbReference type="PROSITE" id="PS01195">
    <property type="entry name" value="PEPT_TRNA_HYDROL_1"/>
    <property type="match status" value="1"/>
</dbReference>
<dbReference type="HAMAP" id="MF_00083">
    <property type="entry name" value="Pept_tRNA_hydro_bact"/>
    <property type="match status" value="1"/>
</dbReference>
<dbReference type="CDD" id="cd00462">
    <property type="entry name" value="PTH"/>
    <property type="match status" value="1"/>
</dbReference>
<evidence type="ECO:0000256" key="2">
    <source>
        <dbReference type="ARBA" id="ARBA00022555"/>
    </source>
</evidence>
<dbReference type="SUPFAM" id="SSF53178">
    <property type="entry name" value="Peptidyl-tRNA hydrolase-like"/>
    <property type="match status" value="1"/>
</dbReference>
<keyword evidence="4" id="KW-0694">RNA-binding</keyword>
<accession>A0A7S3ACE0</accession>
<organism evidence="8">
    <name type="scientific">Rhodosorus marinus</name>
    <dbReference type="NCBI Taxonomy" id="101924"/>
    <lineage>
        <taxon>Eukaryota</taxon>
        <taxon>Rhodophyta</taxon>
        <taxon>Stylonematophyceae</taxon>
        <taxon>Stylonematales</taxon>
        <taxon>Stylonemataceae</taxon>
        <taxon>Rhodosorus</taxon>
    </lineage>
</organism>
<dbReference type="GO" id="GO:0000049">
    <property type="term" value="F:tRNA binding"/>
    <property type="evidence" value="ECO:0007669"/>
    <property type="project" value="UniProtKB-KW"/>
</dbReference>
<dbReference type="AlphaFoldDB" id="A0A7S3ACE0"/>